<evidence type="ECO:0000313" key="2">
    <source>
        <dbReference type="Proteomes" id="UP000293360"/>
    </source>
</evidence>
<dbReference type="AlphaFoldDB" id="A0A4Q4SWE8"/>
<evidence type="ECO:0000313" key="1">
    <source>
        <dbReference type="EMBL" id="RYO79847.1"/>
    </source>
</evidence>
<proteinExistence type="predicted"/>
<sequence>MSTYSNMAFYPMLPNELKRKILESAIDDPAIHHFKILLPDAGDAPKMSIEPITGADSSKGSAQKDPSPWRDYWNLSAANHLSRLVIGPMENRLTLWMTDKEKLVQLKRKAQHQTFKGADGPLRYGERATIDAARDLVRFKFIGNDLDTGSLSNDDNRHLLRGIRRVAFDWSNDAGTGKSNWLLHPFDCVGDGHSHASQSHCHYNLCKFLALFEDLETFYFVVKVIKGEVNMRWLTEYEKELSWVDEPGATDLGIPTRRKKAPQIIQESMAFFREAAEANDLEVFRDKKRTYYEVREEDTARLKLHISLWEILEKLEDRWKARLLVRTRQNANGLTAKRVQQPKFKALVYAV</sequence>
<organism evidence="1 2">
    <name type="scientific">Monosporascus ibericus</name>
    <dbReference type="NCBI Taxonomy" id="155417"/>
    <lineage>
        <taxon>Eukaryota</taxon>
        <taxon>Fungi</taxon>
        <taxon>Dikarya</taxon>
        <taxon>Ascomycota</taxon>
        <taxon>Pezizomycotina</taxon>
        <taxon>Sordariomycetes</taxon>
        <taxon>Xylariomycetidae</taxon>
        <taxon>Xylariales</taxon>
        <taxon>Xylariales incertae sedis</taxon>
        <taxon>Monosporascus</taxon>
    </lineage>
</organism>
<name>A0A4Q4SWE8_9PEZI</name>
<dbReference type="EMBL" id="QJNU01001085">
    <property type="protein sequence ID" value="RYO79847.1"/>
    <property type="molecule type" value="Genomic_DNA"/>
</dbReference>
<reference evidence="1 2" key="1">
    <citation type="submission" date="2018-06" db="EMBL/GenBank/DDBJ databases">
        <title>Complete Genomes of Monosporascus.</title>
        <authorList>
            <person name="Robinson A.J."/>
            <person name="Natvig D.O."/>
        </authorList>
    </citation>
    <scope>NUCLEOTIDE SEQUENCE [LARGE SCALE GENOMIC DNA]</scope>
    <source>
        <strain evidence="1 2">CBS 110550</strain>
    </source>
</reference>
<keyword evidence="2" id="KW-1185">Reference proteome</keyword>
<accession>A0A4Q4SWE8</accession>
<comment type="caution">
    <text evidence="1">The sequence shown here is derived from an EMBL/GenBank/DDBJ whole genome shotgun (WGS) entry which is preliminary data.</text>
</comment>
<dbReference type="OrthoDB" id="4759809at2759"/>
<dbReference type="Proteomes" id="UP000293360">
    <property type="component" value="Unassembled WGS sequence"/>
</dbReference>
<gene>
    <name evidence="1" type="ORF">DL764_009971</name>
</gene>
<protein>
    <submittedName>
        <fullName evidence="1">Uncharacterized protein</fullName>
    </submittedName>
</protein>